<protein>
    <submittedName>
        <fullName evidence="2">Uncharacterized protein</fullName>
    </submittedName>
</protein>
<accession>A0ABS8IBZ9</accession>
<dbReference type="RefSeq" id="WP_229486695.1">
    <property type="nucleotide sequence ID" value="NZ_JAIVFQ010000036.1"/>
</dbReference>
<proteinExistence type="predicted"/>
<keyword evidence="3" id="KW-1185">Reference proteome</keyword>
<reference evidence="2 3" key="1">
    <citation type="journal article" date="2021" name="Microorganisms">
        <title>Genome Evolution of Filamentous Cyanobacterium Nostoc Species: From Facultative Symbiosis to Free Living.</title>
        <authorList>
            <person name="Huo D."/>
            <person name="Li H."/>
            <person name="Cai F."/>
            <person name="Guo X."/>
            <person name="Qiao Z."/>
            <person name="Wang W."/>
            <person name="Yu G."/>
            <person name="Li R."/>
        </authorList>
    </citation>
    <scope>NUCLEOTIDE SEQUENCE [LARGE SCALE GENOMIC DNA]</scope>
    <source>
        <strain evidence="2 3">CHAB 5714</strain>
    </source>
</reference>
<organism evidence="2 3">
    <name type="scientific">Nostoc favosum CHAB5714</name>
    <dbReference type="NCBI Taxonomy" id="2780399"/>
    <lineage>
        <taxon>Bacteria</taxon>
        <taxon>Bacillati</taxon>
        <taxon>Cyanobacteriota</taxon>
        <taxon>Cyanophyceae</taxon>
        <taxon>Nostocales</taxon>
        <taxon>Nostocaceae</taxon>
        <taxon>Nostoc</taxon>
        <taxon>Nostoc favosum</taxon>
    </lineage>
</organism>
<name>A0ABS8IBZ9_9NOSO</name>
<evidence type="ECO:0000256" key="1">
    <source>
        <dbReference type="SAM" id="SignalP"/>
    </source>
</evidence>
<comment type="caution">
    <text evidence="2">The sequence shown here is derived from an EMBL/GenBank/DDBJ whole genome shotgun (WGS) entry which is preliminary data.</text>
</comment>
<feature type="chain" id="PRO_5046586051" evidence="1">
    <location>
        <begin position="38"/>
        <end position="94"/>
    </location>
</feature>
<dbReference type="EMBL" id="JAIVFQ010000036">
    <property type="protein sequence ID" value="MCC5601689.1"/>
    <property type="molecule type" value="Genomic_DNA"/>
</dbReference>
<dbReference type="Proteomes" id="UP001199525">
    <property type="component" value="Unassembled WGS sequence"/>
</dbReference>
<evidence type="ECO:0000313" key="2">
    <source>
        <dbReference type="EMBL" id="MCC5601689.1"/>
    </source>
</evidence>
<gene>
    <name evidence="2" type="ORF">LC586_21390</name>
</gene>
<keyword evidence="1" id="KW-0732">Signal</keyword>
<sequence length="94" mass="10454">MTVKTTESITRITRRLMLAVLTLVASGMMLLSSPAIAATITTLNPENFQTEVLQSDKPVVVVLVSRQILQNDIITLEQVSRKLKIFMVINTKLL</sequence>
<evidence type="ECO:0000313" key="3">
    <source>
        <dbReference type="Proteomes" id="UP001199525"/>
    </source>
</evidence>
<feature type="signal peptide" evidence="1">
    <location>
        <begin position="1"/>
        <end position="37"/>
    </location>
</feature>